<dbReference type="InterPro" id="IPR036910">
    <property type="entry name" value="HMG_box_dom_sf"/>
</dbReference>
<protein>
    <submittedName>
        <fullName evidence="2">Uncharacterized protein</fullName>
    </submittedName>
</protein>
<name>A0A9P3LJH6_9APHY</name>
<sequence length="525" mass="58202">MPLKDALNLDDTRVADNDPERGHPIPEGYEWIAPPPKIRRDKENAADERPAKESVHREHVTGGYSQSSSRLAHYGTHRNDASRWLQPPANKTSETRLPPPYYAASVPDHDFNDASNSPAGVRMVNKPPALFDGYRQNMARTPERAPPTMRIPSLPSLPTRVRHSVPVHPTATHAPPRLSTPPYAATSSRYAAAPEKTCSSRERTPSCPPDLLRKPGIKHSRSVEEITRAPSAASEGYAPYASHMPRPLPVPDLSRTPRLEYLDGPDTEPTFGFASSEDSSIIGAIHNSAGPYHPGPLDAPLPLGFTRPGLPVPSDTGESDTQPPPSPLPTDKPSRKRKRSPDKPPRAANPFIQFLSGVRPVLADERTYALEARYIPGIAARLHHLMSDAQQARFIDCGAAHIAKRRAAGKAPRAARLTEDQDGFELVPPRLVAEALRIMARCVVKKELDPHMDETKLERGRWVRENLSLAHRYAALREEVWRKWQARDPSTKRERLLPIFEAHEKEEAAIQEDISAFIVSPYVGV</sequence>
<evidence type="ECO:0000313" key="3">
    <source>
        <dbReference type="Proteomes" id="UP000703269"/>
    </source>
</evidence>
<dbReference type="OrthoDB" id="10641530at2759"/>
<feature type="region of interest" description="Disordered" evidence="1">
    <location>
        <begin position="1"/>
        <end position="124"/>
    </location>
</feature>
<gene>
    <name evidence="2" type="ORF">PsYK624_136070</name>
</gene>
<dbReference type="SUPFAM" id="SSF47095">
    <property type="entry name" value="HMG-box"/>
    <property type="match status" value="1"/>
</dbReference>
<feature type="compositionally biased region" description="Basic and acidic residues" evidence="1">
    <location>
        <begin position="38"/>
        <end position="60"/>
    </location>
</feature>
<dbReference type="AlphaFoldDB" id="A0A9P3LJH6"/>
<feature type="region of interest" description="Disordered" evidence="1">
    <location>
        <begin position="167"/>
        <end position="275"/>
    </location>
</feature>
<dbReference type="Proteomes" id="UP000703269">
    <property type="component" value="Unassembled WGS sequence"/>
</dbReference>
<comment type="caution">
    <text evidence="2">The sequence shown here is derived from an EMBL/GenBank/DDBJ whole genome shotgun (WGS) entry which is preliminary data.</text>
</comment>
<feature type="compositionally biased region" description="Basic and acidic residues" evidence="1">
    <location>
        <begin position="10"/>
        <end position="24"/>
    </location>
</feature>
<keyword evidence="3" id="KW-1185">Reference proteome</keyword>
<feature type="region of interest" description="Disordered" evidence="1">
    <location>
        <begin position="140"/>
        <end position="159"/>
    </location>
</feature>
<evidence type="ECO:0000313" key="2">
    <source>
        <dbReference type="EMBL" id="GJE97390.1"/>
    </source>
</evidence>
<evidence type="ECO:0000256" key="1">
    <source>
        <dbReference type="SAM" id="MobiDB-lite"/>
    </source>
</evidence>
<feature type="region of interest" description="Disordered" evidence="1">
    <location>
        <begin position="293"/>
        <end position="350"/>
    </location>
</feature>
<proteinExistence type="predicted"/>
<organism evidence="2 3">
    <name type="scientific">Phanerochaete sordida</name>
    <dbReference type="NCBI Taxonomy" id="48140"/>
    <lineage>
        <taxon>Eukaryota</taxon>
        <taxon>Fungi</taxon>
        <taxon>Dikarya</taxon>
        <taxon>Basidiomycota</taxon>
        <taxon>Agaricomycotina</taxon>
        <taxon>Agaricomycetes</taxon>
        <taxon>Polyporales</taxon>
        <taxon>Phanerochaetaceae</taxon>
        <taxon>Phanerochaete</taxon>
    </lineage>
</organism>
<accession>A0A9P3LJH6</accession>
<reference evidence="2 3" key="1">
    <citation type="submission" date="2021-08" db="EMBL/GenBank/DDBJ databases">
        <title>Draft Genome Sequence of Phanerochaete sordida strain YK-624.</title>
        <authorList>
            <person name="Mori T."/>
            <person name="Dohra H."/>
            <person name="Suzuki T."/>
            <person name="Kawagishi H."/>
            <person name="Hirai H."/>
        </authorList>
    </citation>
    <scope>NUCLEOTIDE SEQUENCE [LARGE SCALE GENOMIC DNA]</scope>
    <source>
        <strain evidence="2 3">YK-624</strain>
    </source>
</reference>
<dbReference type="EMBL" id="BPQB01000071">
    <property type="protein sequence ID" value="GJE97390.1"/>
    <property type="molecule type" value="Genomic_DNA"/>
</dbReference>